<accession>A0ABZ2M5N5</accession>
<dbReference type="SUPFAM" id="SSF101898">
    <property type="entry name" value="NHL repeat"/>
    <property type="match status" value="1"/>
</dbReference>
<reference evidence="2 3" key="1">
    <citation type="submission" date="2021-12" db="EMBL/GenBank/DDBJ databases">
        <title>Discovery of the Pendulisporaceae a myxobacterial family with distinct sporulation behavior and unique specialized metabolism.</title>
        <authorList>
            <person name="Garcia R."/>
            <person name="Popoff A."/>
            <person name="Bader C.D."/>
            <person name="Loehr J."/>
            <person name="Walesch S."/>
            <person name="Walt C."/>
            <person name="Boldt J."/>
            <person name="Bunk B."/>
            <person name="Haeckl F.J.F.P.J."/>
            <person name="Gunesch A.P."/>
            <person name="Birkelbach J."/>
            <person name="Nuebel U."/>
            <person name="Pietschmann T."/>
            <person name="Bach T."/>
            <person name="Mueller R."/>
        </authorList>
    </citation>
    <scope>NUCLEOTIDE SEQUENCE [LARGE SCALE GENOMIC DNA]</scope>
    <source>
        <strain evidence="2 3">MSr11954</strain>
    </source>
</reference>
<dbReference type="EMBL" id="CP089984">
    <property type="protein sequence ID" value="WXB17626.1"/>
    <property type="molecule type" value="Genomic_DNA"/>
</dbReference>
<organism evidence="2 3">
    <name type="scientific">Pendulispora albinea</name>
    <dbReference type="NCBI Taxonomy" id="2741071"/>
    <lineage>
        <taxon>Bacteria</taxon>
        <taxon>Pseudomonadati</taxon>
        <taxon>Myxococcota</taxon>
        <taxon>Myxococcia</taxon>
        <taxon>Myxococcales</taxon>
        <taxon>Sorangiineae</taxon>
        <taxon>Pendulisporaceae</taxon>
        <taxon>Pendulispora</taxon>
    </lineage>
</organism>
<protein>
    <submittedName>
        <fullName evidence="2">Uncharacterized protein</fullName>
    </submittedName>
</protein>
<feature type="signal peptide" evidence="1">
    <location>
        <begin position="1"/>
        <end position="28"/>
    </location>
</feature>
<feature type="chain" id="PRO_5046960729" evidence="1">
    <location>
        <begin position="29"/>
        <end position="413"/>
    </location>
</feature>
<evidence type="ECO:0000256" key="1">
    <source>
        <dbReference type="SAM" id="SignalP"/>
    </source>
</evidence>
<keyword evidence="1" id="KW-0732">Signal</keyword>
<evidence type="ECO:0000313" key="3">
    <source>
        <dbReference type="Proteomes" id="UP001370348"/>
    </source>
</evidence>
<dbReference type="Proteomes" id="UP001370348">
    <property type="component" value="Chromosome"/>
</dbReference>
<evidence type="ECO:0000313" key="2">
    <source>
        <dbReference type="EMBL" id="WXB17626.1"/>
    </source>
</evidence>
<keyword evidence="3" id="KW-1185">Reference proteome</keyword>
<proteinExistence type="predicted"/>
<sequence length="413" mass="44321">MNSMFDGAMSLKRIALLAALLTVSGVPACGKDDPAPGGGPDGDTSPAYLVGTRVWNDSATTSYFQVVSSIDEATTFDPKQALEVAGSAKLYTIPGVGWFAVGNGDDPTLTRFTLGNGRKLLQQEKITLQPQGVGRLWDTLYVVSPTKVYYPDREGRQLVIINPTEMTVEGTIKLPQTERTGYLSLYGYGSLLRDGKLIFPVGWFDWDVGDKVLGETGLVVIDTATNTVSRFDVDNRCGGITTPVLMASGDMYFTSSALAGAAFRLGRLPTAPCALRIKAGADAFDPSYLARLSDVTSTAIAGEPIPAGGNSMFLRVFDETAATVKSDDQTWKLTSQAAWQWWRWDVTTAKAVRLSELPSATADALWFQVDGRVFGADAKTDYSSTTLIELTAQGGPKRSLTAPGFLHGVARVR</sequence>
<name>A0ABZ2M5N5_9BACT</name>
<dbReference type="RefSeq" id="WP_394827260.1">
    <property type="nucleotide sequence ID" value="NZ_CP089984.1"/>
</dbReference>
<gene>
    <name evidence="2" type="ORF">LZC94_10170</name>
</gene>